<dbReference type="Gene3D" id="3.50.50.60">
    <property type="entry name" value="FAD/NAD(P)-binding domain"/>
    <property type="match status" value="1"/>
</dbReference>
<dbReference type="SUPFAM" id="SSF51905">
    <property type="entry name" value="FAD/NAD(P)-binding domain"/>
    <property type="match status" value="1"/>
</dbReference>
<dbReference type="PANTHER" id="PTHR13789">
    <property type="entry name" value="MONOOXYGENASE"/>
    <property type="match status" value="1"/>
</dbReference>
<dbReference type="STRING" id="1151754.M9LXW1"/>
<evidence type="ECO:0000256" key="5">
    <source>
        <dbReference type="ARBA" id="ARBA00023033"/>
    </source>
</evidence>
<dbReference type="GO" id="GO:0071949">
    <property type="term" value="F:FAD binding"/>
    <property type="evidence" value="ECO:0007669"/>
    <property type="project" value="InterPro"/>
</dbReference>
<evidence type="ECO:0000259" key="6">
    <source>
        <dbReference type="Pfam" id="PF01494"/>
    </source>
</evidence>
<dbReference type="GO" id="GO:0004497">
    <property type="term" value="F:monooxygenase activity"/>
    <property type="evidence" value="ECO:0007669"/>
    <property type="project" value="UniProtKB-KW"/>
</dbReference>
<evidence type="ECO:0000256" key="1">
    <source>
        <dbReference type="ARBA" id="ARBA00007992"/>
    </source>
</evidence>
<dbReference type="EMBL" id="DF196781">
    <property type="protein sequence ID" value="GAC75469.1"/>
    <property type="molecule type" value="Genomic_DNA"/>
</dbReference>
<keyword evidence="3" id="KW-0274">FAD</keyword>
<dbReference type="InterPro" id="IPR036188">
    <property type="entry name" value="FAD/NAD-bd_sf"/>
</dbReference>
<dbReference type="PANTHER" id="PTHR13789:SF309">
    <property type="entry name" value="PUTATIVE (AFU_ORTHOLOGUE AFUA_6G14510)-RELATED"/>
    <property type="match status" value="1"/>
</dbReference>
<feature type="domain" description="FAD-binding" evidence="6">
    <location>
        <begin position="10"/>
        <end position="194"/>
    </location>
</feature>
<evidence type="ECO:0000256" key="4">
    <source>
        <dbReference type="ARBA" id="ARBA00023002"/>
    </source>
</evidence>
<name>M9LXW1_PSEA3</name>
<evidence type="ECO:0000313" key="8">
    <source>
        <dbReference type="Proteomes" id="UP000011976"/>
    </source>
</evidence>
<dbReference type="AlphaFoldDB" id="M9LXW1"/>
<evidence type="ECO:0000256" key="3">
    <source>
        <dbReference type="ARBA" id="ARBA00022827"/>
    </source>
</evidence>
<evidence type="ECO:0000313" key="7">
    <source>
        <dbReference type="EMBL" id="GAC75469.1"/>
    </source>
</evidence>
<accession>M9LXW1</accession>
<gene>
    <name evidence="7" type="ORF">PANT_15c00093</name>
</gene>
<keyword evidence="5" id="KW-0503">Monooxygenase</keyword>
<dbReference type="Proteomes" id="UP000011976">
    <property type="component" value="Unassembled WGS sequence"/>
</dbReference>
<dbReference type="InterPro" id="IPR002938">
    <property type="entry name" value="FAD-bd"/>
</dbReference>
<proteinExistence type="inferred from homology"/>
<dbReference type="InterPro" id="IPR050493">
    <property type="entry name" value="FAD-dep_Monooxygenase_BioMet"/>
</dbReference>
<keyword evidence="2" id="KW-0285">Flavoprotein</keyword>
<sequence>MPTATKTRLNIIICGGGIAGLAAAGALAPHHNVTVLERKPDIREGAYGINLKPNASLVAIELLGIEVTPPPSSFSFTSSEAEAGGGMRGVPCREVVERSAEDGVEQMRIGVDAETMFGAPWYLCRRDELLQQLYRTARQRGVYVRLDVRVQSLDQENTADGRACGPVSIQTSNGETLHADLVLVADGIASKLRRYVLDGRGSVPNGLAAPGSASTKDALIVDSGQVAFRALVAWTDLAGDATLSYLTRPSHGGLYVWAGRKQRLRLAAPCCR</sequence>
<evidence type="ECO:0000256" key="2">
    <source>
        <dbReference type="ARBA" id="ARBA00022630"/>
    </source>
</evidence>
<keyword evidence="4" id="KW-0560">Oxidoreductase</keyword>
<comment type="similarity">
    <text evidence="1">Belongs to the paxM FAD-dependent monooxygenase family.</text>
</comment>
<organism evidence="7 8">
    <name type="scientific">Pseudozyma antarctica (strain T-34)</name>
    <name type="common">Yeast</name>
    <name type="synonym">Candida antarctica</name>
    <dbReference type="NCBI Taxonomy" id="1151754"/>
    <lineage>
        <taxon>Eukaryota</taxon>
        <taxon>Fungi</taxon>
        <taxon>Dikarya</taxon>
        <taxon>Basidiomycota</taxon>
        <taxon>Ustilaginomycotina</taxon>
        <taxon>Ustilaginomycetes</taxon>
        <taxon>Ustilaginales</taxon>
        <taxon>Ustilaginaceae</taxon>
        <taxon>Moesziomyces</taxon>
    </lineage>
</organism>
<reference evidence="8" key="1">
    <citation type="journal article" date="2013" name="Genome Announc.">
        <title>Genome sequence of the basidiomycetous yeast Pseudozyma antarctica T-34, a producer of the glycolipid biosurfactants mannosylerythritol lipids.</title>
        <authorList>
            <person name="Morita T."/>
            <person name="Koike H."/>
            <person name="Koyama Y."/>
            <person name="Hagiwara H."/>
            <person name="Ito E."/>
            <person name="Fukuoka T."/>
            <person name="Imura T."/>
            <person name="Machida M."/>
            <person name="Kitamoto D."/>
        </authorList>
    </citation>
    <scope>NUCLEOTIDE SEQUENCE [LARGE SCALE GENOMIC DNA]</scope>
    <source>
        <strain evidence="8">T-34</strain>
    </source>
</reference>
<dbReference type="OrthoDB" id="9993796at2759"/>
<dbReference type="Pfam" id="PF01494">
    <property type="entry name" value="FAD_binding_3"/>
    <property type="match status" value="1"/>
</dbReference>
<protein>
    <recommendedName>
        <fullName evidence="6">FAD-binding domain-containing protein</fullName>
    </recommendedName>
</protein>